<dbReference type="Pfam" id="PF14020">
    <property type="entry name" value="DUF4236"/>
    <property type="match status" value="1"/>
</dbReference>
<gene>
    <name evidence="2" type="ORF">L1785_22610</name>
</gene>
<evidence type="ECO:0000259" key="1">
    <source>
        <dbReference type="Pfam" id="PF14020"/>
    </source>
</evidence>
<dbReference type="EMBL" id="JAKGSG010000072">
    <property type="protein sequence ID" value="MCF4123755.1"/>
    <property type="molecule type" value="Genomic_DNA"/>
</dbReference>
<accession>A0AA41QJA3</accession>
<reference evidence="2" key="1">
    <citation type="submission" date="2022-01" db="EMBL/GenBank/DDBJ databases">
        <title>Antribacter sp. nov., isolated from Guizhou of China.</title>
        <authorList>
            <person name="Chengliang C."/>
            <person name="Ya Z."/>
        </authorList>
    </citation>
    <scope>NUCLEOTIDE SEQUENCE</scope>
    <source>
        <strain evidence="2">KLBMP 9083</strain>
    </source>
</reference>
<name>A0AA41QJA3_9MICO</name>
<protein>
    <submittedName>
        <fullName evidence="2">DUF4236 domain-containing protein</fullName>
    </submittedName>
</protein>
<proteinExistence type="predicted"/>
<evidence type="ECO:0000313" key="2">
    <source>
        <dbReference type="EMBL" id="MCF4123755.1"/>
    </source>
</evidence>
<dbReference type="InterPro" id="IPR025330">
    <property type="entry name" value="DUF4236"/>
</dbReference>
<dbReference type="RefSeq" id="WP_236091501.1">
    <property type="nucleotide sequence ID" value="NZ_JAKGSG010000072.1"/>
</dbReference>
<feature type="domain" description="DUF4236" evidence="1">
    <location>
        <begin position="8"/>
        <end position="56"/>
    </location>
</feature>
<sequence length="59" mass="6815">MGLLSGIKFRKRMSFGPVKFNFTQRGLSSWSLKVGPWSWNSRTKKHSVDLPGAFSWQQK</sequence>
<organism evidence="2 3">
    <name type="scientific">Antribacter soli</name>
    <dbReference type="NCBI Taxonomy" id="2910976"/>
    <lineage>
        <taxon>Bacteria</taxon>
        <taxon>Bacillati</taxon>
        <taxon>Actinomycetota</taxon>
        <taxon>Actinomycetes</taxon>
        <taxon>Micrococcales</taxon>
        <taxon>Promicromonosporaceae</taxon>
        <taxon>Antribacter</taxon>
    </lineage>
</organism>
<evidence type="ECO:0000313" key="3">
    <source>
        <dbReference type="Proteomes" id="UP001165405"/>
    </source>
</evidence>
<dbReference type="AlphaFoldDB" id="A0AA41QJA3"/>
<comment type="caution">
    <text evidence="2">The sequence shown here is derived from an EMBL/GenBank/DDBJ whole genome shotgun (WGS) entry which is preliminary data.</text>
</comment>
<dbReference type="Proteomes" id="UP001165405">
    <property type="component" value="Unassembled WGS sequence"/>
</dbReference>
<keyword evidence="3" id="KW-1185">Reference proteome</keyword>